<dbReference type="Proteomes" id="UP001363151">
    <property type="component" value="Unassembled WGS sequence"/>
</dbReference>
<dbReference type="InterPro" id="IPR025605">
    <property type="entry name" value="OST-HTH/LOTUS_dom"/>
</dbReference>
<name>A0ABR1FS07_AURAN</name>
<evidence type="ECO:0000259" key="3">
    <source>
        <dbReference type="PROSITE" id="PS51644"/>
    </source>
</evidence>
<dbReference type="PROSITE" id="PS51644">
    <property type="entry name" value="HTH_OST"/>
    <property type="match status" value="1"/>
</dbReference>
<feature type="compositionally biased region" description="Low complexity" evidence="2">
    <location>
        <begin position="112"/>
        <end position="121"/>
    </location>
</feature>
<organism evidence="4 5">
    <name type="scientific">Aureococcus anophagefferens</name>
    <name type="common">Harmful bloom alga</name>
    <dbReference type="NCBI Taxonomy" id="44056"/>
    <lineage>
        <taxon>Eukaryota</taxon>
        <taxon>Sar</taxon>
        <taxon>Stramenopiles</taxon>
        <taxon>Ochrophyta</taxon>
        <taxon>Pelagophyceae</taxon>
        <taxon>Pelagomonadales</taxon>
        <taxon>Pelagomonadaceae</taxon>
        <taxon>Aureococcus</taxon>
    </lineage>
</organism>
<evidence type="ECO:0000256" key="1">
    <source>
        <dbReference type="SAM" id="Coils"/>
    </source>
</evidence>
<protein>
    <recommendedName>
        <fullName evidence="3">HTH OST-type domain-containing protein</fullName>
    </recommendedName>
</protein>
<feature type="domain" description="HTH OST-type" evidence="3">
    <location>
        <begin position="173"/>
        <end position="258"/>
    </location>
</feature>
<proteinExistence type="predicted"/>
<keyword evidence="1" id="KW-0175">Coiled coil</keyword>
<dbReference type="CDD" id="cd08824">
    <property type="entry name" value="LOTUS"/>
    <property type="match status" value="1"/>
</dbReference>
<accession>A0ABR1FS07</accession>
<reference evidence="4 5" key="1">
    <citation type="submission" date="2024-03" db="EMBL/GenBank/DDBJ databases">
        <title>Aureococcus anophagefferens CCMP1851 and Kratosvirus quantuckense: Draft genome of a second virus-susceptible host strain in the model system.</title>
        <authorList>
            <person name="Chase E."/>
            <person name="Truchon A.R."/>
            <person name="Schepens W."/>
            <person name="Wilhelm S.W."/>
        </authorList>
    </citation>
    <scope>NUCLEOTIDE SEQUENCE [LARGE SCALE GENOMIC DNA]</scope>
    <source>
        <strain evidence="4 5">CCMP1851</strain>
    </source>
</reference>
<evidence type="ECO:0000313" key="5">
    <source>
        <dbReference type="Proteomes" id="UP001363151"/>
    </source>
</evidence>
<keyword evidence="5" id="KW-1185">Reference proteome</keyword>
<sequence length="422" mass="44417">MELVAAAAEAAKAQQAQVSKIQDQINSLQEQLAEERARRAAEAAEFRADKADLRAQLEAEHAARNALARRVAELAREVAEDRCARADDHQRLLEHSAKFSVADGPAGPPGLGEPAAPEAPAPVGAWGRPPPVPRSEPVVAANGAAAEGRGRGKVVKTKKGYVDATVVGASSDQLEDLGVEILALCDASPSGTVLCANLPRLYYLKYRKPFDLKAYGAAKMAAVVSRLPGVHYAGTHRAEVSREGTGLGDGDDTIDASALAIREKTQARVRAHRDAQLDELQSLDARDARSFRAVCPEGSLVVGAAATREAQTEAFETATRAAGRLEPMLQRLVEACGLDVGAWADLVVEPWDAQRALFDELRAANDDCVPGAMASLVSAAAARARIRREALSLVDAWAGGDEALPTFGASALPRAVGPPPGF</sequence>
<feature type="coiled-coil region" evidence="1">
    <location>
        <begin position="11"/>
        <end position="77"/>
    </location>
</feature>
<gene>
    <name evidence="4" type="ORF">SO694_000930104</name>
</gene>
<feature type="region of interest" description="Disordered" evidence="2">
    <location>
        <begin position="101"/>
        <end position="121"/>
    </location>
</feature>
<dbReference type="EMBL" id="JBBJCI010000257">
    <property type="protein sequence ID" value="KAK7236787.1"/>
    <property type="molecule type" value="Genomic_DNA"/>
</dbReference>
<evidence type="ECO:0000313" key="4">
    <source>
        <dbReference type="EMBL" id="KAK7236787.1"/>
    </source>
</evidence>
<comment type="caution">
    <text evidence="4">The sequence shown here is derived from an EMBL/GenBank/DDBJ whole genome shotgun (WGS) entry which is preliminary data.</text>
</comment>
<evidence type="ECO:0000256" key="2">
    <source>
        <dbReference type="SAM" id="MobiDB-lite"/>
    </source>
</evidence>